<dbReference type="AlphaFoldDB" id="A0A382D6N9"/>
<dbReference type="PANTHER" id="PTHR36844:SF1">
    <property type="entry name" value="PROTEASE PRSW"/>
    <property type="match status" value="1"/>
</dbReference>
<feature type="transmembrane region" description="Helical" evidence="1">
    <location>
        <begin position="30"/>
        <end position="50"/>
    </location>
</feature>
<dbReference type="PANTHER" id="PTHR36844">
    <property type="entry name" value="PROTEASE PRSW"/>
    <property type="match status" value="1"/>
</dbReference>
<dbReference type="EMBL" id="UINC01037893">
    <property type="protein sequence ID" value="SVB34080.1"/>
    <property type="molecule type" value="Genomic_DNA"/>
</dbReference>
<feature type="non-terminal residue" evidence="2">
    <location>
        <position position="339"/>
    </location>
</feature>
<dbReference type="Pfam" id="PF13367">
    <property type="entry name" value="PrsW-protease"/>
    <property type="match status" value="1"/>
</dbReference>
<evidence type="ECO:0000313" key="2">
    <source>
        <dbReference type="EMBL" id="SVB34080.1"/>
    </source>
</evidence>
<feature type="transmembrane region" description="Helical" evidence="1">
    <location>
        <begin position="131"/>
        <end position="153"/>
    </location>
</feature>
<organism evidence="2">
    <name type="scientific">marine metagenome</name>
    <dbReference type="NCBI Taxonomy" id="408172"/>
    <lineage>
        <taxon>unclassified sequences</taxon>
        <taxon>metagenomes</taxon>
        <taxon>ecological metagenomes</taxon>
    </lineage>
</organism>
<protein>
    <recommendedName>
        <fullName evidence="3">PrsW family intramembrane metalloprotease</fullName>
    </recommendedName>
</protein>
<dbReference type="InterPro" id="IPR026898">
    <property type="entry name" value="PrsW"/>
</dbReference>
<feature type="transmembrane region" description="Helical" evidence="1">
    <location>
        <begin position="165"/>
        <end position="182"/>
    </location>
</feature>
<keyword evidence="1" id="KW-0812">Transmembrane</keyword>
<keyword evidence="1" id="KW-1133">Transmembrane helix</keyword>
<feature type="transmembrane region" description="Helical" evidence="1">
    <location>
        <begin position="100"/>
        <end position="119"/>
    </location>
</feature>
<feature type="transmembrane region" description="Helical" evidence="1">
    <location>
        <begin position="6"/>
        <end position="23"/>
    </location>
</feature>
<dbReference type="GO" id="GO:0008233">
    <property type="term" value="F:peptidase activity"/>
    <property type="evidence" value="ECO:0007669"/>
    <property type="project" value="InterPro"/>
</dbReference>
<feature type="transmembrane region" description="Helical" evidence="1">
    <location>
        <begin position="70"/>
        <end position="88"/>
    </location>
</feature>
<keyword evidence="1" id="KW-0472">Membrane</keyword>
<reference evidence="2" key="1">
    <citation type="submission" date="2018-05" db="EMBL/GenBank/DDBJ databases">
        <authorList>
            <person name="Lanie J.A."/>
            <person name="Ng W.-L."/>
            <person name="Kazmierczak K.M."/>
            <person name="Andrzejewski T.M."/>
            <person name="Davidsen T.M."/>
            <person name="Wayne K.J."/>
            <person name="Tettelin H."/>
            <person name="Glass J.I."/>
            <person name="Rusch D."/>
            <person name="Podicherti R."/>
            <person name="Tsui H.-C.T."/>
            <person name="Winkler M.E."/>
        </authorList>
    </citation>
    <scope>NUCLEOTIDE SEQUENCE</scope>
</reference>
<evidence type="ECO:0008006" key="3">
    <source>
        <dbReference type="Google" id="ProtNLM"/>
    </source>
</evidence>
<proteinExistence type="predicted"/>
<sequence>MNLFIEIAVSLLPSMALLLVFILMDSYKLLGIKAVVIAIVIGALSAIVSYFVNTPIVENSGLDWTTYSRYGAPLVEEFFKGAILVYFIRTNKIGFNVDAAIYGFALGAGFAIVENLYYVTVLDQDTNLGIFVIRGFGTAIMHGGTTTLFGIISKTMLDRKIWGEWGGFIPGFLTASVFHSFYNHFFFNPILLTVITMVTLPLVLMVIFKRSEAFLQNWLGVGFDTDQDLLDMVNKGHVSDTNVGQYLESVKGRFPGEVVFDMICLLRIHLELSMRAKGVLMMREAGMDSEPDPDIQDKFNELHYLEKNIGKSGMLALSPFLHQSSQDLWQIHMLDREMK</sequence>
<feature type="transmembrane region" description="Helical" evidence="1">
    <location>
        <begin position="188"/>
        <end position="208"/>
    </location>
</feature>
<evidence type="ECO:0000256" key="1">
    <source>
        <dbReference type="SAM" id="Phobius"/>
    </source>
</evidence>
<accession>A0A382D6N9</accession>
<gene>
    <name evidence="2" type="ORF">METZ01_LOCUS186934</name>
</gene>
<name>A0A382D6N9_9ZZZZ</name>